<name>F0YAR3_AURAN</name>
<feature type="transmembrane region" description="Helical" evidence="7">
    <location>
        <begin position="319"/>
        <end position="338"/>
    </location>
</feature>
<dbReference type="EMBL" id="GL833130">
    <property type="protein sequence ID" value="EGB07517.1"/>
    <property type="molecule type" value="Genomic_DNA"/>
</dbReference>
<evidence type="ECO:0000256" key="5">
    <source>
        <dbReference type="ARBA" id="ARBA00022989"/>
    </source>
</evidence>
<feature type="transmembrane region" description="Helical" evidence="7">
    <location>
        <begin position="102"/>
        <end position="118"/>
    </location>
</feature>
<dbReference type="CDD" id="cd17484">
    <property type="entry name" value="MFS_FBT"/>
    <property type="match status" value="1"/>
</dbReference>
<keyword evidence="8" id="KW-0732">Signal</keyword>
<gene>
    <name evidence="9" type="ORF">AURANDRAFT_27415</name>
</gene>
<evidence type="ECO:0000256" key="6">
    <source>
        <dbReference type="ARBA" id="ARBA00023136"/>
    </source>
</evidence>
<organism evidence="10">
    <name type="scientific">Aureococcus anophagefferens</name>
    <name type="common">Harmful bloom alga</name>
    <dbReference type="NCBI Taxonomy" id="44056"/>
    <lineage>
        <taxon>Eukaryota</taxon>
        <taxon>Sar</taxon>
        <taxon>Stramenopiles</taxon>
        <taxon>Ochrophyta</taxon>
        <taxon>Pelagophyceae</taxon>
        <taxon>Pelagomonadales</taxon>
        <taxon>Pelagomonadaceae</taxon>
        <taxon>Aureococcus</taxon>
    </lineage>
</organism>
<accession>F0YAR3</accession>
<dbReference type="NCBIfam" id="TIGR00788">
    <property type="entry name" value="fbt"/>
    <property type="match status" value="1"/>
</dbReference>
<dbReference type="OrthoDB" id="754047at2759"/>
<dbReference type="SUPFAM" id="SSF103473">
    <property type="entry name" value="MFS general substrate transporter"/>
    <property type="match status" value="1"/>
</dbReference>
<dbReference type="AlphaFoldDB" id="F0YAR3"/>
<dbReference type="GeneID" id="20220358"/>
<feature type="transmembrane region" description="Helical" evidence="7">
    <location>
        <begin position="69"/>
        <end position="90"/>
    </location>
</feature>
<dbReference type="InterPro" id="IPR039309">
    <property type="entry name" value="BT1"/>
</dbReference>
<evidence type="ECO:0008006" key="11">
    <source>
        <dbReference type="Google" id="ProtNLM"/>
    </source>
</evidence>
<keyword evidence="5 7" id="KW-1133">Transmembrane helix</keyword>
<evidence type="ECO:0000256" key="1">
    <source>
        <dbReference type="ARBA" id="ARBA00004141"/>
    </source>
</evidence>
<protein>
    <recommendedName>
        <fullName evidence="11">Folate/biopterin transporter</fullName>
    </recommendedName>
</protein>
<keyword evidence="6 7" id="KW-0472">Membrane</keyword>
<dbReference type="PANTHER" id="PTHR31585">
    <property type="entry name" value="FOLATE-BIOPTERIN TRANSPORTER 1, CHLOROPLASTIC"/>
    <property type="match status" value="1"/>
</dbReference>
<dbReference type="PANTHER" id="PTHR31585:SF0">
    <property type="entry name" value="FOLATE-BIOPTERIN TRANSPORTER 1, CHLOROPLASTIC"/>
    <property type="match status" value="1"/>
</dbReference>
<evidence type="ECO:0000256" key="8">
    <source>
        <dbReference type="SAM" id="SignalP"/>
    </source>
</evidence>
<dbReference type="InterPro" id="IPR004324">
    <property type="entry name" value="FBT"/>
</dbReference>
<dbReference type="eggNOG" id="ENOG502QPYM">
    <property type="taxonomic scope" value="Eukaryota"/>
</dbReference>
<dbReference type="Pfam" id="PF03092">
    <property type="entry name" value="BT1"/>
    <property type="match status" value="1"/>
</dbReference>
<feature type="transmembrane region" description="Helical" evidence="7">
    <location>
        <begin position="350"/>
        <end position="369"/>
    </location>
</feature>
<evidence type="ECO:0000313" key="10">
    <source>
        <dbReference type="Proteomes" id="UP000002729"/>
    </source>
</evidence>
<dbReference type="OMA" id="GIDDHWF"/>
<proteinExistence type="inferred from homology"/>
<feature type="transmembrane region" description="Helical" evidence="7">
    <location>
        <begin position="230"/>
        <end position="249"/>
    </location>
</feature>
<dbReference type="InterPro" id="IPR036259">
    <property type="entry name" value="MFS_trans_sf"/>
</dbReference>
<feature type="transmembrane region" description="Helical" evidence="7">
    <location>
        <begin position="417"/>
        <end position="434"/>
    </location>
</feature>
<sequence>MVATRALAWCCLLAATQAFVIPAKRSTAPARRASLHPQNIPPLRTTFLPAAPLDTSDEPTDDGFWRDSGTWVIVVCYFLQGALGLSRLALNFYLKDELHLSPGDLAALTGLATAPWVVKPLYGLVSDSTPLLGFRRKSYVALSGLVGAASFAAMATVASSTAEALVAANVVASGAVALSDVVVDSLVVEKARDEAEAASLQSVAWSSRYVGAILASLASGAALEALGARGCFGATAFLPLLLCVAALGIDEEPMESKESFWDEGLATLVALKDALLSPAILRPAAFLFLWQATPNCGTAFFYFSTAAVDAGGLGFDPDFLGKASAVGSVAGLAGVGLYNACYKEAALSTVILWTTLVSSLLGLAPLALISHANRGWGLDDRVFSLGDDVVQSVLGEVGFLPLLVLAAKICPPGIEGALFAALMSIFNAGGLVSTEVGAVLTDKMGVTEGDFSNLAPLVVTCALSSLLPLVFLGWVREAEESGEDVRPPAR</sequence>
<keyword evidence="3" id="KW-0813">Transport</keyword>
<evidence type="ECO:0000313" key="9">
    <source>
        <dbReference type="EMBL" id="EGB07517.1"/>
    </source>
</evidence>
<feature type="chain" id="PRO_5003262852" description="Folate/biopterin transporter" evidence="8">
    <location>
        <begin position="19"/>
        <end position="490"/>
    </location>
</feature>
<feature type="transmembrane region" description="Helical" evidence="7">
    <location>
        <begin position="138"/>
        <end position="157"/>
    </location>
</feature>
<comment type="subcellular location">
    <subcellularLocation>
        <location evidence="1">Membrane</location>
        <topology evidence="1">Multi-pass membrane protein</topology>
    </subcellularLocation>
</comment>
<feature type="transmembrane region" description="Helical" evidence="7">
    <location>
        <begin position="454"/>
        <end position="475"/>
    </location>
</feature>
<comment type="similarity">
    <text evidence="2">Belongs to the major facilitator superfamily. Folate-biopterin transporter (TC 2.A.71) family.</text>
</comment>
<feature type="transmembrane region" description="Helical" evidence="7">
    <location>
        <begin position="389"/>
        <end position="410"/>
    </location>
</feature>
<keyword evidence="10" id="KW-1185">Reference proteome</keyword>
<evidence type="ECO:0000256" key="4">
    <source>
        <dbReference type="ARBA" id="ARBA00022692"/>
    </source>
</evidence>
<evidence type="ECO:0000256" key="2">
    <source>
        <dbReference type="ARBA" id="ARBA00007015"/>
    </source>
</evidence>
<keyword evidence="4 7" id="KW-0812">Transmembrane</keyword>
<dbReference type="GO" id="GO:0016020">
    <property type="term" value="C:membrane"/>
    <property type="evidence" value="ECO:0007669"/>
    <property type="project" value="UniProtKB-SubCell"/>
</dbReference>
<evidence type="ECO:0000256" key="7">
    <source>
        <dbReference type="SAM" id="Phobius"/>
    </source>
</evidence>
<evidence type="ECO:0000256" key="3">
    <source>
        <dbReference type="ARBA" id="ARBA00022448"/>
    </source>
</evidence>
<reference evidence="9 10" key="1">
    <citation type="journal article" date="2011" name="Proc. Natl. Acad. Sci. U.S.A.">
        <title>Niche of harmful alga Aureococcus anophagefferens revealed through ecogenomics.</title>
        <authorList>
            <person name="Gobler C.J."/>
            <person name="Berry D.L."/>
            <person name="Dyhrman S.T."/>
            <person name="Wilhelm S.W."/>
            <person name="Salamov A."/>
            <person name="Lobanov A.V."/>
            <person name="Zhang Y."/>
            <person name="Collier J.L."/>
            <person name="Wurch L.L."/>
            <person name="Kustka A.B."/>
            <person name="Dill B.D."/>
            <person name="Shah M."/>
            <person name="VerBerkmoes N.C."/>
            <person name="Kuo A."/>
            <person name="Terry A."/>
            <person name="Pangilinan J."/>
            <person name="Lindquist E.A."/>
            <person name="Lucas S."/>
            <person name="Paulsen I.T."/>
            <person name="Hattenrath-Lehmann T.K."/>
            <person name="Talmage S.C."/>
            <person name="Walker E.A."/>
            <person name="Koch F."/>
            <person name="Burson A.M."/>
            <person name="Marcoval M.A."/>
            <person name="Tang Y.Z."/>
            <person name="Lecleir G.R."/>
            <person name="Coyne K.J."/>
            <person name="Berg G.M."/>
            <person name="Bertrand E.M."/>
            <person name="Saito M.A."/>
            <person name="Gladyshev V.N."/>
            <person name="Grigoriev I.V."/>
        </authorList>
    </citation>
    <scope>NUCLEOTIDE SEQUENCE [LARGE SCALE GENOMIC DNA]</scope>
    <source>
        <strain evidence="10">CCMP 1984</strain>
    </source>
</reference>
<dbReference type="Proteomes" id="UP000002729">
    <property type="component" value="Unassembled WGS sequence"/>
</dbReference>
<dbReference type="RefSeq" id="XP_009037523.1">
    <property type="nucleotide sequence ID" value="XM_009039275.1"/>
</dbReference>
<dbReference type="KEGG" id="aaf:AURANDRAFT_27415"/>
<feature type="signal peptide" evidence="8">
    <location>
        <begin position="1"/>
        <end position="18"/>
    </location>
</feature>
<dbReference type="Gene3D" id="1.20.1250.20">
    <property type="entry name" value="MFS general substrate transporter like domains"/>
    <property type="match status" value="1"/>
</dbReference>
<dbReference type="InParanoid" id="F0YAR3"/>